<dbReference type="PANTHER" id="PTHR43182:SF1">
    <property type="entry name" value="COBALT-PRECORRIN-7 C(5)-METHYLTRANSFERASE"/>
    <property type="match status" value="1"/>
</dbReference>
<evidence type="ECO:0000256" key="1">
    <source>
        <dbReference type="ARBA" id="ARBA00004953"/>
    </source>
</evidence>
<dbReference type="Gene3D" id="3.40.1010.10">
    <property type="entry name" value="Cobalt-precorrin-4 Transmethylase, Domain 1"/>
    <property type="match status" value="1"/>
</dbReference>
<protein>
    <submittedName>
        <fullName evidence="8">Precorrin-6Y methyltransferase</fullName>
    </submittedName>
</protein>
<feature type="domain" description="Tetrapyrrole methylase" evidence="7">
    <location>
        <begin position="41"/>
        <end position="226"/>
    </location>
</feature>
<dbReference type="OrthoDB" id="9787825at2"/>
<keyword evidence="2" id="KW-0169">Cobalamin biosynthesis</keyword>
<feature type="region of interest" description="Disordered" evidence="6">
    <location>
        <begin position="1"/>
        <end position="36"/>
    </location>
</feature>
<comment type="caution">
    <text evidence="8">The sequence shown here is derived from an EMBL/GenBank/DDBJ whole genome shotgun (WGS) entry which is preliminary data.</text>
</comment>
<reference evidence="8 9" key="1">
    <citation type="submission" date="2019-07" db="EMBL/GenBank/DDBJ databases">
        <title>Whole genome shotgun sequence of Swaminathania salitolerans NBRC 104436.</title>
        <authorList>
            <person name="Hosoyama A."/>
            <person name="Uohara A."/>
            <person name="Ohji S."/>
            <person name="Ichikawa N."/>
        </authorList>
    </citation>
    <scope>NUCLEOTIDE SEQUENCE [LARGE SCALE GENOMIC DNA]</scope>
    <source>
        <strain evidence="8 9">NBRC 104436</strain>
    </source>
</reference>
<dbReference type="Gene3D" id="3.40.50.150">
    <property type="entry name" value="Vaccinia Virus protein VP39"/>
    <property type="match status" value="1"/>
</dbReference>
<proteinExistence type="predicted"/>
<gene>
    <name evidence="8" type="ORF">SSA02_01580</name>
</gene>
<dbReference type="CDD" id="cd11644">
    <property type="entry name" value="Precorrin-6Y-MT"/>
    <property type="match status" value="1"/>
</dbReference>
<dbReference type="GO" id="GO:0008276">
    <property type="term" value="F:protein methyltransferase activity"/>
    <property type="evidence" value="ECO:0007669"/>
    <property type="project" value="InterPro"/>
</dbReference>
<dbReference type="InterPro" id="IPR029063">
    <property type="entry name" value="SAM-dependent_MTases_sf"/>
</dbReference>
<evidence type="ECO:0000259" key="7">
    <source>
        <dbReference type="Pfam" id="PF00590"/>
    </source>
</evidence>
<evidence type="ECO:0000313" key="8">
    <source>
        <dbReference type="EMBL" id="GEL00995.1"/>
    </source>
</evidence>
<dbReference type="PIRSF" id="PIRSF036428">
    <property type="entry name" value="CobL"/>
    <property type="match status" value="1"/>
</dbReference>
<dbReference type="GO" id="GO:0009236">
    <property type="term" value="P:cobalamin biosynthetic process"/>
    <property type="evidence" value="ECO:0007669"/>
    <property type="project" value="UniProtKB-UniPathway"/>
</dbReference>
<dbReference type="NCBIfam" id="TIGR02469">
    <property type="entry name" value="CbiT"/>
    <property type="match status" value="1"/>
</dbReference>
<dbReference type="SUPFAM" id="SSF53335">
    <property type="entry name" value="S-adenosyl-L-methionine-dependent methyltransferases"/>
    <property type="match status" value="1"/>
</dbReference>
<sequence length="438" mass="46824">MDIGNIRQSVAQESRFGRPSENQDVHRVTASPHPHGTGSWLTVIGLGEDGFEALSASAQRAIETAEILMGGQRHLALVEGHGSAQRVCWPRPFSEGVGQIASWCGRRVVVLASGDPFCFGAGSVLREAFGAAALRVIPAPSALTLACARLGWSAQDVTLASLCGRPIARLRPLLQPRARLLVLSADETTPARLCAWLCEQRCGASRIHVLEALGGARERIRVTRADEGVSGECDRLNMVAVQIVPDPDAALVPLSAGLPDHYFEHDGQMTKREMRAVTLSSLAPRAGEMLWDLGAGSGSIAIEWMLRHPANAACAVERDPERVARILRNAEALGVPELHVEHRTLPCALDDLPRPDAVFVGGGVATPALLDLGWSALSPGGRLVANAVTMEGEQRLFEAFQAWGGALSRIAMERLGPIGDVSAFRPAMTVTQYRVVKP</sequence>
<dbReference type="InterPro" id="IPR012818">
    <property type="entry name" value="CbiE"/>
</dbReference>
<dbReference type="InterPro" id="IPR000878">
    <property type="entry name" value="4pyrrol_Mease"/>
</dbReference>
<dbReference type="GO" id="GO:0032259">
    <property type="term" value="P:methylation"/>
    <property type="evidence" value="ECO:0007669"/>
    <property type="project" value="UniProtKB-KW"/>
</dbReference>
<dbReference type="InterPro" id="IPR014008">
    <property type="entry name" value="Cbl_synth_MTase_CbiT"/>
</dbReference>
<dbReference type="Proteomes" id="UP000321405">
    <property type="component" value="Unassembled WGS sequence"/>
</dbReference>
<organism evidence="8 9">
    <name type="scientific">Swaminathania salitolerans</name>
    <dbReference type="NCBI Taxonomy" id="182838"/>
    <lineage>
        <taxon>Bacteria</taxon>
        <taxon>Pseudomonadati</taxon>
        <taxon>Pseudomonadota</taxon>
        <taxon>Alphaproteobacteria</taxon>
        <taxon>Acetobacterales</taxon>
        <taxon>Acetobacteraceae</taxon>
        <taxon>Swaminathania</taxon>
    </lineage>
</organism>
<dbReference type="SUPFAM" id="SSF53790">
    <property type="entry name" value="Tetrapyrrole methylase"/>
    <property type="match status" value="1"/>
</dbReference>
<keyword evidence="9" id="KW-1185">Reference proteome</keyword>
<accession>A0A511BL71</accession>
<evidence type="ECO:0000256" key="3">
    <source>
        <dbReference type="ARBA" id="ARBA00022603"/>
    </source>
</evidence>
<evidence type="ECO:0000256" key="5">
    <source>
        <dbReference type="ARBA" id="ARBA00022691"/>
    </source>
</evidence>
<dbReference type="InterPro" id="IPR014777">
    <property type="entry name" value="4pyrrole_Mease_sub1"/>
</dbReference>
<keyword evidence="5" id="KW-0949">S-adenosyl-L-methionine</keyword>
<dbReference type="InterPro" id="IPR035996">
    <property type="entry name" value="4pyrrol_Methylase_sf"/>
</dbReference>
<keyword evidence="4 8" id="KW-0808">Transferase</keyword>
<evidence type="ECO:0000313" key="9">
    <source>
        <dbReference type="Proteomes" id="UP000321405"/>
    </source>
</evidence>
<evidence type="ECO:0000256" key="4">
    <source>
        <dbReference type="ARBA" id="ARBA00022679"/>
    </source>
</evidence>
<dbReference type="InterPro" id="IPR006365">
    <property type="entry name" value="Cbl_synth_CobL"/>
</dbReference>
<dbReference type="InterPro" id="IPR050714">
    <property type="entry name" value="Cobalamin_biosynth_MTase"/>
</dbReference>
<feature type="compositionally biased region" description="Basic and acidic residues" evidence="6">
    <location>
        <begin position="15"/>
        <end position="27"/>
    </location>
</feature>
<feature type="compositionally biased region" description="Polar residues" evidence="6">
    <location>
        <begin position="1"/>
        <end position="12"/>
    </location>
</feature>
<dbReference type="UniPathway" id="UPA00148"/>
<evidence type="ECO:0000256" key="6">
    <source>
        <dbReference type="SAM" id="MobiDB-lite"/>
    </source>
</evidence>
<dbReference type="EMBL" id="BJVC01000001">
    <property type="protein sequence ID" value="GEL00995.1"/>
    <property type="molecule type" value="Genomic_DNA"/>
</dbReference>
<dbReference type="NCBIfam" id="TIGR02467">
    <property type="entry name" value="CbiE"/>
    <property type="match status" value="1"/>
</dbReference>
<dbReference type="AlphaFoldDB" id="A0A511BL71"/>
<comment type="pathway">
    <text evidence="1">Cofactor biosynthesis; adenosylcobalamin biosynthesis.</text>
</comment>
<dbReference type="PANTHER" id="PTHR43182">
    <property type="entry name" value="COBALT-PRECORRIN-6B C(15)-METHYLTRANSFERASE (DECARBOXYLATING)"/>
    <property type="match status" value="1"/>
</dbReference>
<keyword evidence="3 8" id="KW-0489">Methyltransferase</keyword>
<dbReference type="CDD" id="cd02440">
    <property type="entry name" value="AdoMet_MTases"/>
    <property type="match status" value="1"/>
</dbReference>
<evidence type="ECO:0000256" key="2">
    <source>
        <dbReference type="ARBA" id="ARBA00022573"/>
    </source>
</evidence>
<dbReference type="Pfam" id="PF00590">
    <property type="entry name" value="TP_methylase"/>
    <property type="match status" value="1"/>
</dbReference>
<name>A0A511BL71_9PROT</name>